<dbReference type="Proteomes" id="UP001218218">
    <property type="component" value="Unassembled WGS sequence"/>
</dbReference>
<sequence>MVQTSPIGTFAPFHDYNHFENESNASGSGAMHGSGAMRDGSTSGRFFASRLSQNLIFIPTGCSESYMWPNMQLDPAFQLLSSATHTDLFYTNPAYTNLFHEHDNMKKQFSLLQSNFVTLSESVQDRAHLPASMTTTPLSTTANALELAKPSPSNQGVNFWDRKDFNTANRTRKTTQLNSEPAPRGGKRVAENINVMTTYLEKEDGTILTGKEAQEIRNTQLAVYREILRVSPDDLPKTWGAASLTVLNYHRAQMYAAHPCLRLCKSHCKVDFLATNTYSSWYTKAVKRKSRGGSLGHDGCNCVCSCSEGSPVPGSDDDDNLDPISHAPSASRSSSSGPPLAGQKRKSKAIFVPSSEPRKRRRTSPFPDDYQMNSPDPDPTPTTPSIQTDESSLIQTAGSSTPSPDSSSVPLATQPAAQLSTGTGNIPYNPAVEDAGTLNPTPLSPPSPHSSLIEPALDPSPASPIAASESPSPPDSSTIEPTPSSSAGASESSNAAVPKNTKIVNPLDQAFGAAAGPSGRSDAAQSVPSKRPAATASKKAKKRANKESLSAQNLFYQDYLKANDPVTTEEFDIIYKGLSAEQLKYRKDRRKESSQDICCLCSRYESSGRDEAAETAAIDVDAEPIEEDFDLVDDDSDA</sequence>
<protein>
    <submittedName>
        <fullName evidence="2">Uncharacterized protein</fullName>
    </submittedName>
</protein>
<feature type="region of interest" description="Disordered" evidence="1">
    <location>
        <begin position="312"/>
        <end position="547"/>
    </location>
</feature>
<comment type="caution">
    <text evidence="2">The sequence shown here is derived from an EMBL/GenBank/DDBJ whole genome shotgun (WGS) entry which is preliminary data.</text>
</comment>
<proteinExistence type="predicted"/>
<keyword evidence="3" id="KW-1185">Reference proteome</keyword>
<feature type="compositionally biased region" description="Polar residues" evidence="1">
    <location>
        <begin position="385"/>
        <end position="398"/>
    </location>
</feature>
<feature type="compositionally biased region" description="Low complexity" evidence="1">
    <location>
        <begin position="528"/>
        <end position="537"/>
    </location>
</feature>
<accession>A0AAD6Z394</accession>
<dbReference type="EMBL" id="JARIHO010000097">
    <property type="protein sequence ID" value="KAJ7305438.1"/>
    <property type="molecule type" value="Genomic_DNA"/>
</dbReference>
<feature type="compositionally biased region" description="Polar residues" evidence="1">
    <location>
        <begin position="415"/>
        <end position="426"/>
    </location>
</feature>
<reference evidence="2" key="1">
    <citation type="submission" date="2023-03" db="EMBL/GenBank/DDBJ databases">
        <title>Massive genome expansion in bonnet fungi (Mycena s.s.) driven by repeated elements and novel gene families across ecological guilds.</title>
        <authorList>
            <consortium name="Lawrence Berkeley National Laboratory"/>
            <person name="Harder C.B."/>
            <person name="Miyauchi S."/>
            <person name="Viragh M."/>
            <person name="Kuo A."/>
            <person name="Thoen E."/>
            <person name="Andreopoulos B."/>
            <person name="Lu D."/>
            <person name="Skrede I."/>
            <person name="Drula E."/>
            <person name="Henrissat B."/>
            <person name="Morin E."/>
            <person name="Kohler A."/>
            <person name="Barry K."/>
            <person name="LaButti K."/>
            <person name="Morin E."/>
            <person name="Salamov A."/>
            <person name="Lipzen A."/>
            <person name="Mereny Z."/>
            <person name="Hegedus B."/>
            <person name="Baldrian P."/>
            <person name="Stursova M."/>
            <person name="Weitz H."/>
            <person name="Taylor A."/>
            <person name="Grigoriev I.V."/>
            <person name="Nagy L.G."/>
            <person name="Martin F."/>
            <person name="Kauserud H."/>
        </authorList>
    </citation>
    <scope>NUCLEOTIDE SEQUENCE</scope>
    <source>
        <strain evidence="2">CBHHK002</strain>
    </source>
</reference>
<feature type="compositionally biased region" description="Low complexity" evidence="1">
    <location>
        <begin position="325"/>
        <end position="341"/>
    </location>
</feature>
<evidence type="ECO:0000313" key="3">
    <source>
        <dbReference type="Proteomes" id="UP001218218"/>
    </source>
</evidence>
<dbReference type="AlphaFoldDB" id="A0AAD6Z394"/>
<name>A0AAD6Z394_9AGAR</name>
<gene>
    <name evidence="2" type="ORF">DFH08DRAFT_1089089</name>
</gene>
<feature type="compositionally biased region" description="Low complexity" evidence="1">
    <location>
        <begin position="399"/>
        <end position="410"/>
    </location>
</feature>
<evidence type="ECO:0000313" key="2">
    <source>
        <dbReference type="EMBL" id="KAJ7305438.1"/>
    </source>
</evidence>
<evidence type="ECO:0000256" key="1">
    <source>
        <dbReference type="SAM" id="MobiDB-lite"/>
    </source>
</evidence>
<feature type="compositionally biased region" description="Low complexity" evidence="1">
    <location>
        <begin position="459"/>
        <end position="496"/>
    </location>
</feature>
<organism evidence="2 3">
    <name type="scientific">Mycena albidolilacea</name>
    <dbReference type="NCBI Taxonomy" id="1033008"/>
    <lineage>
        <taxon>Eukaryota</taxon>
        <taxon>Fungi</taxon>
        <taxon>Dikarya</taxon>
        <taxon>Basidiomycota</taxon>
        <taxon>Agaricomycotina</taxon>
        <taxon>Agaricomycetes</taxon>
        <taxon>Agaricomycetidae</taxon>
        <taxon>Agaricales</taxon>
        <taxon>Marasmiineae</taxon>
        <taxon>Mycenaceae</taxon>
        <taxon>Mycena</taxon>
    </lineage>
</organism>